<dbReference type="Gene3D" id="3.90.25.10">
    <property type="entry name" value="UDP-galactose 4-epimerase, domain 1"/>
    <property type="match status" value="1"/>
</dbReference>
<accession>A0A8H7V384</accession>
<dbReference type="AlphaFoldDB" id="A0A8H7V384"/>
<dbReference type="InterPro" id="IPR036291">
    <property type="entry name" value="NAD(P)-bd_dom_sf"/>
</dbReference>
<organism evidence="2 3">
    <name type="scientific">Mucor plumbeus</name>
    <dbReference type="NCBI Taxonomy" id="97098"/>
    <lineage>
        <taxon>Eukaryota</taxon>
        <taxon>Fungi</taxon>
        <taxon>Fungi incertae sedis</taxon>
        <taxon>Mucoromycota</taxon>
        <taxon>Mucoromycotina</taxon>
        <taxon>Mucoromycetes</taxon>
        <taxon>Mucorales</taxon>
        <taxon>Mucorineae</taxon>
        <taxon>Mucoraceae</taxon>
        <taxon>Mucor</taxon>
    </lineage>
</organism>
<protein>
    <recommendedName>
        <fullName evidence="1">NAD(P)-binding domain-containing protein</fullName>
    </recommendedName>
</protein>
<keyword evidence="3" id="KW-1185">Reference proteome</keyword>
<comment type="caution">
    <text evidence="2">The sequence shown here is derived from an EMBL/GenBank/DDBJ whole genome shotgun (WGS) entry which is preliminary data.</text>
</comment>
<dbReference type="PANTHER" id="PTHR47129">
    <property type="entry name" value="QUINONE OXIDOREDUCTASE 2"/>
    <property type="match status" value="1"/>
</dbReference>
<gene>
    <name evidence="2" type="ORF">INT46_005959</name>
</gene>
<dbReference type="SUPFAM" id="SSF51735">
    <property type="entry name" value="NAD(P)-binding Rossmann-fold domains"/>
    <property type="match status" value="1"/>
</dbReference>
<reference evidence="2" key="1">
    <citation type="submission" date="2020-12" db="EMBL/GenBank/DDBJ databases">
        <title>Metabolic potential, ecology and presence of endohyphal bacteria is reflected in genomic diversity of Mucoromycotina.</title>
        <authorList>
            <person name="Muszewska A."/>
            <person name="Okrasinska A."/>
            <person name="Steczkiewicz K."/>
            <person name="Drgas O."/>
            <person name="Orlowska M."/>
            <person name="Perlinska-Lenart U."/>
            <person name="Aleksandrzak-Piekarczyk T."/>
            <person name="Szatraj K."/>
            <person name="Zielenkiewicz U."/>
            <person name="Pilsyk S."/>
            <person name="Malc E."/>
            <person name="Mieczkowski P."/>
            <person name="Kruszewska J.S."/>
            <person name="Biernat P."/>
            <person name="Pawlowska J."/>
        </authorList>
    </citation>
    <scope>NUCLEOTIDE SEQUENCE</scope>
    <source>
        <strain evidence="2">CBS 226.32</strain>
    </source>
</reference>
<evidence type="ECO:0000313" key="2">
    <source>
        <dbReference type="EMBL" id="KAG2203842.1"/>
    </source>
</evidence>
<evidence type="ECO:0000313" key="3">
    <source>
        <dbReference type="Proteomes" id="UP000650833"/>
    </source>
</evidence>
<dbReference type="Proteomes" id="UP000650833">
    <property type="component" value="Unassembled WGS sequence"/>
</dbReference>
<feature type="domain" description="NAD(P)-binding" evidence="1">
    <location>
        <begin position="48"/>
        <end position="143"/>
    </location>
</feature>
<sequence>MILITCADDYLGYCITSHLSQFTALRSDMRILCQEKSVKQPWLFNFSKKGIDVVFADYSHPNDLSKAMRNIDQLILIMSNHPNRVERCQQICNVASKSGVKSIIFLSHQGAQSEQHEALYDYGLVEKHLLSMQQDMNWVILRLDFIQQFFHLWSNQVEVSGNMALPLSSDTELCPIDISDVCSVISTFIIQNGSFTTCLDNCYAGQVYTLTGPETVTGKLIIEMMSNATTFKMHQYHMVRPMDTVYYLKDLRYNIWFDERLKKERSAVYKDQSEFGYRTKALCLPNDVQIQTFLNYFDWISKTLGSVHVEHVELIIKEKPRTLQAYFNENSNSFKPKV</sequence>
<dbReference type="EMBL" id="JAEPRC010000215">
    <property type="protein sequence ID" value="KAG2203842.1"/>
    <property type="molecule type" value="Genomic_DNA"/>
</dbReference>
<dbReference type="Pfam" id="PF13460">
    <property type="entry name" value="NAD_binding_10"/>
    <property type="match status" value="1"/>
</dbReference>
<evidence type="ECO:0000259" key="1">
    <source>
        <dbReference type="Pfam" id="PF13460"/>
    </source>
</evidence>
<dbReference type="InterPro" id="IPR016040">
    <property type="entry name" value="NAD(P)-bd_dom"/>
</dbReference>
<dbReference type="InterPro" id="IPR052718">
    <property type="entry name" value="NmrA-type_oxidoreductase"/>
</dbReference>
<dbReference type="PANTHER" id="PTHR47129:SF1">
    <property type="entry name" value="NMRA-LIKE DOMAIN-CONTAINING PROTEIN"/>
    <property type="match status" value="1"/>
</dbReference>
<dbReference type="OrthoDB" id="10254221at2759"/>
<proteinExistence type="predicted"/>
<dbReference type="Gene3D" id="3.40.50.720">
    <property type="entry name" value="NAD(P)-binding Rossmann-like Domain"/>
    <property type="match status" value="1"/>
</dbReference>
<name>A0A8H7V384_9FUNG</name>